<dbReference type="HAMAP" id="MF_02210">
    <property type="entry name" value="RimI"/>
    <property type="match status" value="1"/>
</dbReference>
<dbReference type="KEGG" id="palc:A0T30_06110"/>
<dbReference type="Proteomes" id="UP000185841">
    <property type="component" value="Unassembled WGS sequence"/>
</dbReference>
<dbReference type="PANTHER" id="PTHR43420">
    <property type="entry name" value="ACETYLTRANSFERASE"/>
    <property type="match status" value="1"/>
</dbReference>
<dbReference type="PROSITE" id="PS51186">
    <property type="entry name" value="GNAT"/>
    <property type="match status" value="1"/>
</dbReference>
<evidence type="ECO:0000256" key="6">
    <source>
        <dbReference type="RuleBase" id="RU363094"/>
    </source>
</evidence>
<evidence type="ECO:0000256" key="1">
    <source>
        <dbReference type="ARBA" id="ARBA00005395"/>
    </source>
</evidence>
<gene>
    <name evidence="5" type="primary">rimI</name>
    <name evidence="7" type="ORF">SAMN05878282_102712</name>
</gene>
<dbReference type="GO" id="GO:0008999">
    <property type="term" value="F:protein-N-terminal-alanine acetyltransferase activity"/>
    <property type="evidence" value="ECO:0007669"/>
    <property type="project" value="UniProtKB-UniRule"/>
</dbReference>
<feature type="active site" description="Proton donor" evidence="5">
    <location>
        <position position="117"/>
    </location>
</feature>
<evidence type="ECO:0000313" key="7">
    <source>
        <dbReference type="EMBL" id="SIQ21011.1"/>
    </source>
</evidence>
<protein>
    <recommendedName>
        <fullName evidence="5 6">[Ribosomal protein bS18]-alanine N-acetyltransferase</fullName>
        <ecNumber evidence="5 6">2.3.1.266</ecNumber>
    </recommendedName>
</protein>
<name>A0A142INT2_AQUAC</name>
<proteinExistence type="inferred from homology"/>
<dbReference type="GO" id="GO:0005840">
    <property type="term" value="C:ribosome"/>
    <property type="evidence" value="ECO:0007669"/>
    <property type="project" value="UniProtKB-KW"/>
</dbReference>
<dbReference type="RefSeq" id="WP_061903456.1">
    <property type="nucleotide sequence ID" value="NZ_CALTXO010000004.1"/>
</dbReference>
<evidence type="ECO:0000313" key="8">
    <source>
        <dbReference type="Proteomes" id="UP000185841"/>
    </source>
</evidence>
<feature type="active site" description="Proton acceptor" evidence="5">
    <location>
        <position position="105"/>
    </location>
</feature>
<sequence length="150" mass="17050">MSAAVHFRPMTEADLDRVVQIENAAFSHPWSRNLFADGLKSYDCWLMFDGDEQIGHGIIQIILDEAHLLNITVRPQSQGRGLGLQLLEHLMQRARQLGAGECFLEVRASNQSAYRLYERYGFNEVGRRRDYYPAAGGREDALVMACTLFD</sequence>
<dbReference type="NCBIfam" id="TIGR01575">
    <property type="entry name" value="rimI"/>
    <property type="match status" value="1"/>
</dbReference>
<dbReference type="GO" id="GO:0005737">
    <property type="term" value="C:cytoplasm"/>
    <property type="evidence" value="ECO:0007669"/>
    <property type="project" value="UniProtKB-SubCell"/>
</dbReference>
<dbReference type="InterPro" id="IPR016181">
    <property type="entry name" value="Acyl_CoA_acyltransferase"/>
</dbReference>
<keyword evidence="7" id="KW-0689">Ribosomal protein</keyword>
<dbReference type="EC" id="2.3.1.266" evidence="5 6"/>
<dbReference type="InterPro" id="IPR043690">
    <property type="entry name" value="RimI"/>
</dbReference>
<feature type="binding site" evidence="5">
    <location>
        <position position="110"/>
    </location>
    <ligand>
        <name>acetyl-CoA</name>
        <dbReference type="ChEBI" id="CHEBI:57288"/>
    </ligand>
</feature>
<comment type="function">
    <text evidence="5 6">Acetylates the N-terminal alanine of ribosomal protein bS18.</text>
</comment>
<dbReference type="SUPFAM" id="SSF55729">
    <property type="entry name" value="Acyl-CoA N-acyltransferases (Nat)"/>
    <property type="match status" value="1"/>
</dbReference>
<dbReference type="Gene3D" id="3.40.630.30">
    <property type="match status" value="1"/>
</dbReference>
<keyword evidence="7" id="KW-0687">Ribonucleoprotein</keyword>
<evidence type="ECO:0000256" key="5">
    <source>
        <dbReference type="HAMAP-Rule" id="MF_02210"/>
    </source>
</evidence>
<keyword evidence="2 5" id="KW-0963">Cytoplasm</keyword>
<dbReference type="EMBL" id="FTMP01000002">
    <property type="protein sequence ID" value="SIQ21011.1"/>
    <property type="molecule type" value="Genomic_DNA"/>
</dbReference>
<evidence type="ECO:0000256" key="2">
    <source>
        <dbReference type="ARBA" id="ARBA00022490"/>
    </source>
</evidence>
<dbReference type="GeneID" id="42929350"/>
<comment type="subcellular location">
    <subcellularLocation>
        <location evidence="5 6">Cytoplasm</location>
    </subcellularLocation>
</comment>
<accession>A0A142INT2</accession>
<comment type="catalytic activity">
    <reaction evidence="5 6">
        <text>N-terminal L-alanyl-[ribosomal protein bS18] + acetyl-CoA = N-terminal N(alpha)-acetyl-L-alanyl-[ribosomal protein bS18] + CoA + H(+)</text>
        <dbReference type="Rhea" id="RHEA:43756"/>
        <dbReference type="Rhea" id="RHEA-COMP:10676"/>
        <dbReference type="Rhea" id="RHEA-COMP:10677"/>
        <dbReference type="ChEBI" id="CHEBI:15378"/>
        <dbReference type="ChEBI" id="CHEBI:57287"/>
        <dbReference type="ChEBI" id="CHEBI:57288"/>
        <dbReference type="ChEBI" id="CHEBI:64718"/>
        <dbReference type="ChEBI" id="CHEBI:83683"/>
        <dbReference type="EC" id="2.3.1.266"/>
    </reaction>
</comment>
<keyword evidence="4 5" id="KW-0012">Acyltransferase</keyword>
<reference evidence="7 8" key="1">
    <citation type="submission" date="2017-01" db="EMBL/GenBank/DDBJ databases">
        <authorList>
            <person name="Mah S.A."/>
            <person name="Swanson W.J."/>
            <person name="Moy G.W."/>
            <person name="Vacquier V.D."/>
        </authorList>
    </citation>
    <scope>NUCLEOTIDE SEQUENCE [LARGE SCALE GENOMIC DNA]</scope>
    <source>
        <strain evidence="7 8">RU36E</strain>
    </source>
</reference>
<keyword evidence="3 5" id="KW-0808">Transferase</keyword>
<comment type="similarity">
    <text evidence="1 5 6">Belongs to the acetyltransferase family. RimI subfamily.</text>
</comment>
<evidence type="ECO:0000256" key="3">
    <source>
        <dbReference type="ARBA" id="ARBA00022679"/>
    </source>
</evidence>
<dbReference type="Pfam" id="PF00583">
    <property type="entry name" value="Acetyltransf_1"/>
    <property type="match status" value="1"/>
</dbReference>
<dbReference type="InterPro" id="IPR050680">
    <property type="entry name" value="YpeA/RimI_acetyltransf"/>
</dbReference>
<evidence type="ECO:0000256" key="4">
    <source>
        <dbReference type="ARBA" id="ARBA00023315"/>
    </source>
</evidence>
<dbReference type="PANTHER" id="PTHR43420:SF51">
    <property type="entry name" value="PEPTIDYL-LYSINE N-ACETYLTRANSFERASE YIAC"/>
    <property type="match status" value="1"/>
</dbReference>
<dbReference type="AlphaFoldDB" id="A0A142INT2"/>
<dbReference type="CDD" id="cd04301">
    <property type="entry name" value="NAT_SF"/>
    <property type="match status" value="1"/>
</dbReference>
<dbReference type="InterPro" id="IPR000182">
    <property type="entry name" value="GNAT_dom"/>
</dbReference>
<dbReference type="InterPro" id="IPR006464">
    <property type="entry name" value="AcTrfase_RimI/Ard1"/>
</dbReference>
<comment type="caution">
    <text evidence="5">Lacks conserved residue(s) required for the propagation of feature annotation.</text>
</comment>
<organism evidence="7 8">
    <name type="scientific">Aquipseudomonas alcaligenes</name>
    <name type="common">Pseudomonas alcaligenes</name>
    <dbReference type="NCBI Taxonomy" id="43263"/>
    <lineage>
        <taxon>Bacteria</taxon>
        <taxon>Pseudomonadati</taxon>
        <taxon>Pseudomonadota</taxon>
        <taxon>Gammaproteobacteria</taxon>
        <taxon>Pseudomonadales</taxon>
        <taxon>Pseudomonadaceae</taxon>
        <taxon>Aquipseudomonas</taxon>
    </lineage>
</organism>